<feature type="domain" description="HIRAN" evidence="4">
    <location>
        <begin position="29"/>
        <end position="75"/>
    </location>
</feature>
<evidence type="ECO:0000313" key="5">
    <source>
        <dbReference type="EMBL" id="MDO7843483.1"/>
    </source>
</evidence>
<feature type="region of interest" description="Disordered" evidence="3">
    <location>
        <begin position="105"/>
        <end position="133"/>
    </location>
</feature>
<evidence type="ECO:0000313" key="6">
    <source>
        <dbReference type="Proteomes" id="UP001176468"/>
    </source>
</evidence>
<reference evidence="5" key="1">
    <citation type="submission" date="2023-07" db="EMBL/GenBank/DDBJ databases">
        <authorList>
            <person name="Kim M.K."/>
        </authorList>
    </citation>
    <scope>NUCLEOTIDE SEQUENCE</scope>
    <source>
        <strain evidence="5">CA1-15</strain>
    </source>
</reference>
<evidence type="ECO:0000256" key="2">
    <source>
        <dbReference type="ARBA" id="ARBA00022801"/>
    </source>
</evidence>
<keyword evidence="6" id="KW-1185">Reference proteome</keyword>
<organism evidence="5 6">
    <name type="scientific">Sphingomonas immobilis</name>
    <dbReference type="NCBI Taxonomy" id="3063997"/>
    <lineage>
        <taxon>Bacteria</taxon>
        <taxon>Pseudomonadati</taxon>
        <taxon>Pseudomonadota</taxon>
        <taxon>Alphaproteobacteria</taxon>
        <taxon>Sphingomonadales</taxon>
        <taxon>Sphingomonadaceae</taxon>
        <taxon>Sphingomonas</taxon>
    </lineage>
</organism>
<gene>
    <name evidence="5" type="ORF">Q5H94_14195</name>
</gene>
<dbReference type="Pfam" id="PF08797">
    <property type="entry name" value="HIRAN"/>
    <property type="match status" value="1"/>
</dbReference>
<dbReference type="Proteomes" id="UP001176468">
    <property type="component" value="Unassembled WGS sequence"/>
</dbReference>
<proteinExistence type="predicted"/>
<keyword evidence="1" id="KW-0479">Metal-binding</keyword>
<dbReference type="EMBL" id="JAUQSZ010000009">
    <property type="protein sequence ID" value="MDO7843483.1"/>
    <property type="molecule type" value="Genomic_DNA"/>
</dbReference>
<comment type="caution">
    <text evidence="5">The sequence shown here is derived from an EMBL/GenBank/DDBJ whole genome shotgun (WGS) entry which is preliminary data.</text>
</comment>
<evidence type="ECO:0000256" key="1">
    <source>
        <dbReference type="ARBA" id="ARBA00022723"/>
    </source>
</evidence>
<keyword evidence="2" id="KW-0378">Hydrolase</keyword>
<dbReference type="RefSeq" id="WP_304561934.1">
    <property type="nucleotide sequence ID" value="NZ_JAUQSZ010000009.1"/>
</dbReference>
<sequence>MDDRELSLAVVGLDHANSDKSRSNRRFEVALCAPGDPVELRREPKNKADRNAVAVFSERGIQLGYLTAERAPWIGGKLAAGEEVSAVFQERLAAVAVIRVRFGGAAPTLPPPRAVPVYSHDFTPDPDGPEWGA</sequence>
<evidence type="ECO:0000259" key="4">
    <source>
        <dbReference type="Pfam" id="PF08797"/>
    </source>
</evidence>
<protein>
    <submittedName>
        <fullName evidence="5">HIRAN domain-containing protein</fullName>
    </submittedName>
</protein>
<evidence type="ECO:0000256" key="3">
    <source>
        <dbReference type="SAM" id="MobiDB-lite"/>
    </source>
</evidence>
<dbReference type="InterPro" id="IPR014905">
    <property type="entry name" value="HIRAN"/>
</dbReference>
<dbReference type="Gene3D" id="3.30.70.2330">
    <property type="match status" value="1"/>
</dbReference>
<accession>A0ABT9A1Q1</accession>
<name>A0ABT9A1Q1_9SPHN</name>